<dbReference type="AlphaFoldDB" id="A0A2M4DHV0"/>
<keyword evidence="1" id="KW-0732">Signal</keyword>
<proteinExistence type="predicted"/>
<evidence type="ECO:0000313" key="2">
    <source>
        <dbReference type="EMBL" id="MBW76728.1"/>
    </source>
</evidence>
<dbReference type="EMBL" id="GGFL01012550">
    <property type="protein sequence ID" value="MBW76728.1"/>
    <property type="molecule type" value="Transcribed_RNA"/>
</dbReference>
<accession>A0A2M4DHV0</accession>
<reference evidence="2" key="1">
    <citation type="submission" date="2018-01" db="EMBL/GenBank/DDBJ databases">
        <title>An insight into the sialome of Amazonian anophelines.</title>
        <authorList>
            <person name="Ribeiro J.M."/>
            <person name="Scarpassa V."/>
            <person name="Calvo E."/>
        </authorList>
    </citation>
    <scope>NUCLEOTIDE SEQUENCE</scope>
</reference>
<sequence length="71" mass="8522">MLLLLLLLLSLRSKTLATLQSFEEKHTAGRRLERILWSIGSWHFPRARLREPEDRMPGQMMMLLLWAIHRR</sequence>
<feature type="signal peptide" evidence="1">
    <location>
        <begin position="1"/>
        <end position="17"/>
    </location>
</feature>
<organism evidence="2">
    <name type="scientific">Anopheles darlingi</name>
    <name type="common">Mosquito</name>
    <dbReference type="NCBI Taxonomy" id="43151"/>
    <lineage>
        <taxon>Eukaryota</taxon>
        <taxon>Metazoa</taxon>
        <taxon>Ecdysozoa</taxon>
        <taxon>Arthropoda</taxon>
        <taxon>Hexapoda</taxon>
        <taxon>Insecta</taxon>
        <taxon>Pterygota</taxon>
        <taxon>Neoptera</taxon>
        <taxon>Endopterygota</taxon>
        <taxon>Diptera</taxon>
        <taxon>Nematocera</taxon>
        <taxon>Culicoidea</taxon>
        <taxon>Culicidae</taxon>
        <taxon>Anophelinae</taxon>
        <taxon>Anopheles</taxon>
    </lineage>
</organism>
<evidence type="ECO:0000256" key="1">
    <source>
        <dbReference type="SAM" id="SignalP"/>
    </source>
</evidence>
<protein>
    <submittedName>
        <fullName evidence="2">Putative secreted protein</fullName>
    </submittedName>
</protein>
<feature type="chain" id="PRO_5014863207" evidence="1">
    <location>
        <begin position="18"/>
        <end position="71"/>
    </location>
</feature>
<name>A0A2M4DHV0_ANODA</name>